<evidence type="ECO:0008006" key="2">
    <source>
        <dbReference type="Google" id="ProtNLM"/>
    </source>
</evidence>
<sequence length="219" mass="24412">MSLELEYRRGQALSAISAAEERFRARDFPAAWMLALQARSFFPSLLGLHSAITAYDVLRRSAAAPKLPPGKSGDWRDVLDAVGGSPDHDAVEARYRNLCTLLTDPARTEFAAAAADEALKIVEQAWREFKAGQSRKVIQGRAEPVELVRRLFGYASRQFYAEISDAGEDEEKQDAETTVNRIIFEGTDDENSCGRHWQEISLFRQAVEADHVGVMPALR</sequence>
<name>A0A6V7NYF8_ANACO</name>
<dbReference type="PANTHER" id="PTHR44137">
    <property type="entry name" value="BNAC03G44070D PROTEIN"/>
    <property type="match status" value="1"/>
</dbReference>
<gene>
    <name evidence="1" type="ORF">CB5_LOCUS6790</name>
</gene>
<dbReference type="EMBL" id="LR862143">
    <property type="protein sequence ID" value="CAD1823579.1"/>
    <property type="molecule type" value="Genomic_DNA"/>
</dbReference>
<organism evidence="1">
    <name type="scientific">Ananas comosus var. bracteatus</name>
    <name type="common">red pineapple</name>
    <dbReference type="NCBI Taxonomy" id="296719"/>
    <lineage>
        <taxon>Eukaryota</taxon>
        <taxon>Viridiplantae</taxon>
        <taxon>Streptophyta</taxon>
        <taxon>Embryophyta</taxon>
        <taxon>Tracheophyta</taxon>
        <taxon>Spermatophyta</taxon>
        <taxon>Magnoliopsida</taxon>
        <taxon>Liliopsida</taxon>
        <taxon>Poales</taxon>
        <taxon>Bromeliaceae</taxon>
        <taxon>Bromelioideae</taxon>
        <taxon>Ananas</taxon>
    </lineage>
</organism>
<dbReference type="PANTHER" id="PTHR44137:SF16">
    <property type="entry name" value="OS03G0837400 PROTEIN"/>
    <property type="match status" value="1"/>
</dbReference>
<proteinExistence type="predicted"/>
<evidence type="ECO:0000313" key="1">
    <source>
        <dbReference type="EMBL" id="CAD1823579.1"/>
    </source>
</evidence>
<protein>
    <recommendedName>
        <fullName evidence="2">J domain-containing protein</fullName>
    </recommendedName>
</protein>
<reference evidence="1" key="1">
    <citation type="submission" date="2020-07" db="EMBL/GenBank/DDBJ databases">
        <authorList>
            <person name="Lin J."/>
        </authorList>
    </citation>
    <scope>NUCLEOTIDE SEQUENCE</scope>
</reference>
<dbReference type="AlphaFoldDB" id="A0A6V7NYF8"/>
<accession>A0A6V7NYF8</accession>